<name>A0ABR4KMC1_9EURO</name>
<keyword evidence="2" id="KW-0732">Signal</keyword>
<reference evidence="3 4" key="1">
    <citation type="submission" date="2024-07" db="EMBL/GenBank/DDBJ databases">
        <title>Section-level genome sequencing and comparative genomics of Aspergillus sections Usti and Cavernicolus.</title>
        <authorList>
            <consortium name="Lawrence Berkeley National Laboratory"/>
            <person name="Nybo J.L."/>
            <person name="Vesth T.C."/>
            <person name="Theobald S."/>
            <person name="Frisvad J.C."/>
            <person name="Larsen T.O."/>
            <person name="Kjaerboelling I."/>
            <person name="Rothschild-Mancinelli K."/>
            <person name="Lyhne E.K."/>
            <person name="Kogle M.E."/>
            <person name="Barry K."/>
            <person name="Clum A."/>
            <person name="Na H."/>
            <person name="Ledsgaard L."/>
            <person name="Lin J."/>
            <person name="Lipzen A."/>
            <person name="Kuo A."/>
            <person name="Riley R."/>
            <person name="Mondo S."/>
            <person name="Labutti K."/>
            <person name="Haridas S."/>
            <person name="Pangalinan J."/>
            <person name="Salamov A.A."/>
            <person name="Simmons B.A."/>
            <person name="Magnuson J.K."/>
            <person name="Chen J."/>
            <person name="Drula E."/>
            <person name="Henrissat B."/>
            <person name="Wiebenga A."/>
            <person name="Lubbers R.J."/>
            <person name="Gomes A.C."/>
            <person name="Makela M.R."/>
            <person name="Stajich J."/>
            <person name="Grigoriev I.V."/>
            <person name="Mortensen U.H."/>
            <person name="De Vries R.P."/>
            <person name="Baker S.E."/>
            <person name="Andersen M.R."/>
        </authorList>
    </citation>
    <scope>NUCLEOTIDE SEQUENCE [LARGE SCALE GENOMIC DNA]</scope>
    <source>
        <strain evidence="3 4">CBS 123904</strain>
    </source>
</reference>
<dbReference type="EMBL" id="JBFXLU010000019">
    <property type="protein sequence ID" value="KAL2853421.1"/>
    <property type="molecule type" value="Genomic_DNA"/>
</dbReference>
<evidence type="ECO:0000313" key="4">
    <source>
        <dbReference type="Proteomes" id="UP001610446"/>
    </source>
</evidence>
<feature type="region of interest" description="Disordered" evidence="1">
    <location>
        <begin position="77"/>
        <end position="100"/>
    </location>
</feature>
<accession>A0ABR4KMC1</accession>
<comment type="caution">
    <text evidence="3">The sequence shown here is derived from an EMBL/GenBank/DDBJ whole genome shotgun (WGS) entry which is preliminary data.</text>
</comment>
<gene>
    <name evidence="3" type="ORF">BJY01DRAFT_64025</name>
</gene>
<dbReference type="Proteomes" id="UP001610446">
    <property type="component" value="Unassembled WGS sequence"/>
</dbReference>
<evidence type="ECO:0000313" key="3">
    <source>
        <dbReference type="EMBL" id="KAL2853421.1"/>
    </source>
</evidence>
<feature type="signal peptide" evidence="2">
    <location>
        <begin position="1"/>
        <end position="23"/>
    </location>
</feature>
<protein>
    <submittedName>
        <fullName evidence="3">Uncharacterized protein</fullName>
    </submittedName>
</protein>
<organism evidence="3 4">
    <name type="scientific">Aspergillus pseudoustus</name>
    <dbReference type="NCBI Taxonomy" id="1810923"/>
    <lineage>
        <taxon>Eukaryota</taxon>
        <taxon>Fungi</taxon>
        <taxon>Dikarya</taxon>
        <taxon>Ascomycota</taxon>
        <taxon>Pezizomycotina</taxon>
        <taxon>Eurotiomycetes</taxon>
        <taxon>Eurotiomycetidae</taxon>
        <taxon>Eurotiales</taxon>
        <taxon>Aspergillaceae</taxon>
        <taxon>Aspergillus</taxon>
        <taxon>Aspergillus subgen. Nidulantes</taxon>
    </lineage>
</organism>
<feature type="compositionally biased region" description="Basic and acidic residues" evidence="1">
    <location>
        <begin position="90"/>
        <end position="100"/>
    </location>
</feature>
<evidence type="ECO:0000256" key="1">
    <source>
        <dbReference type="SAM" id="MobiDB-lite"/>
    </source>
</evidence>
<feature type="chain" id="PRO_5046303255" evidence="2">
    <location>
        <begin position="24"/>
        <end position="100"/>
    </location>
</feature>
<evidence type="ECO:0000256" key="2">
    <source>
        <dbReference type="SAM" id="SignalP"/>
    </source>
</evidence>
<keyword evidence="4" id="KW-1185">Reference proteome</keyword>
<proteinExistence type="predicted"/>
<sequence>MHFPTFLTSTLLLSLSSLGAVTAQALEEPHGIDSGNTACVGACVADPKLLACPRVEYRPQYGCYMCCVSDDDLDRIEPQPASRPLDDDEAYHQVDEHGDE</sequence>